<dbReference type="Pfam" id="PF24852">
    <property type="entry name" value="DUF7726"/>
    <property type="match status" value="2"/>
</dbReference>
<organism evidence="3 4">
    <name type="scientific">Hyaloscypha bicolor E</name>
    <dbReference type="NCBI Taxonomy" id="1095630"/>
    <lineage>
        <taxon>Eukaryota</taxon>
        <taxon>Fungi</taxon>
        <taxon>Dikarya</taxon>
        <taxon>Ascomycota</taxon>
        <taxon>Pezizomycotina</taxon>
        <taxon>Leotiomycetes</taxon>
        <taxon>Helotiales</taxon>
        <taxon>Hyaloscyphaceae</taxon>
        <taxon>Hyaloscypha</taxon>
        <taxon>Hyaloscypha bicolor</taxon>
    </lineage>
</organism>
<feature type="domain" description="DUF7726" evidence="2">
    <location>
        <begin position="160"/>
        <end position="241"/>
    </location>
</feature>
<dbReference type="AlphaFoldDB" id="A0A2J6TP48"/>
<dbReference type="EMBL" id="KZ613747">
    <property type="protein sequence ID" value="PMD64796.1"/>
    <property type="molecule type" value="Genomic_DNA"/>
</dbReference>
<feature type="domain" description="DUF7726" evidence="2">
    <location>
        <begin position="53"/>
        <end position="122"/>
    </location>
</feature>
<evidence type="ECO:0000313" key="4">
    <source>
        <dbReference type="Proteomes" id="UP000235371"/>
    </source>
</evidence>
<evidence type="ECO:0000259" key="2">
    <source>
        <dbReference type="Pfam" id="PF24852"/>
    </source>
</evidence>
<dbReference type="InParanoid" id="A0A2J6TP48"/>
<dbReference type="Proteomes" id="UP000235371">
    <property type="component" value="Unassembled WGS sequence"/>
</dbReference>
<dbReference type="PANTHER" id="PTHR42339">
    <property type="entry name" value="HISTONE H1"/>
    <property type="match status" value="1"/>
</dbReference>
<dbReference type="OrthoDB" id="2592504at2759"/>
<sequence>MASPHRPPLGVITSNSIIAPPAASTLSKPASNKRKAPTEKPKYDIDDDICQSVTISCTAVRNKIKQFVDSGEMKVGEFQKAIGASSSTYSSFMKKTGTMDGAGSSVYRNAFAFFKLRELNGENRKKKVKAGGDGESKKKEAEGEDFKGLILEGEEEGEVPVFDSCEEVRRKINQYLSKSGMSKAAFGREIGKLFGGEEEKKISGGSVTQFLAKRGPMAGNTTGVYYGAYVFFEKIRVRDGKPMTEHREVMEDVWDGCDLRFWRKEGVDRSKVIDRIEYITLVGGPDVYQDEYGKPVMGW</sequence>
<dbReference type="RefSeq" id="XP_024741700.1">
    <property type="nucleotide sequence ID" value="XM_024879395.1"/>
</dbReference>
<proteinExistence type="predicted"/>
<dbReference type="GeneID" id="36587472"/>
<dbReference type="InterPro" id="IPR056143">
    <property type="entry name" value="DUF7726"/>
</dbReference>
<name>A0A2J6TP48_9HELO</name>
<feature type="compositionally biased region" description="Basic and acidic residues" evidence="1">
    <location>
        <begin position="130"/>
        <end position="143"/>
    </location>
</feature>
<dbReference type="PANTHER" id="PTHR42339:SF1">
    <property type="entry name" value="HISTONE H1"/>
    <property type="match status" value="1"/>
</dbReference>
<accession>A0A2J6TP48</accession>
<feature type="region of interest" description="Disordered" evidence="1">
    <location>
        <begin position="124"/>
        <end position="143"/>
    </location>
</feature>
<protein>
    <recommendedName>
        <fullName evidence="2">DUF7726 domain-containing protein</fullName>
    </recommendedName>
</protein>
<feature type="region of interest" description="Disordered" evidence="1">
    <location>
        <begin position="1"/>
        <end position="42"/>
    </location>
</feature>
<gene>
    <name evidence="3" type="ORF">K444DRAFT_608472</name>
</gene>
<keyword evidence="4" id="KW-1185">Reference proteome</keyword>
<reference evidence="3 4" key="1">
    <citation type="submission" date="2016-04" db="EMBL/GenBank/DDBJ databases">
        <title>A degradative enzymes factory behind the ericoid mycorrhizal symbiosis.</title>
        <authorList>
            <consortium name="DOE Joint Genome Institute"/>
            <person name="Martino E."/>
            <person name="Morin E."/>
            <person name="Grelet G."/>
            <person name="Kuo A."/>
            <person name="Kohler A."/>
            <person name="Daghino S."/>
            <person name="Barry K."/>
            <person name="Choi C."/>
            <person name="Cichocki N."/>
            <person name="Clum A."/>
            <person name="Copeland A."/>
            <person name="Hainaut M."/>
            <person name="Haridas S."/>
            <person name="Labutti K."/>
            <person name="Lindquist E."/>
            <person name="Lipzen A."/>
            <person name="Khouja H.-R."/>
            <person name="Murat C."/>
            <person name="Ohm R."/>
            <person name="Olson A."/>
            <person name="Spatafora J."/>
            <person name="Veneault-Fourrey C."/>
            <person name="Henrissat B."/>
            <person name="Grigoriev I."/>
            <person name="Martin F."/>
            <person name="Perotto S."/>
        </authorList>
    </citation>
    <scope>NUCLEOTIDE SEQUENCE [LARGE SCALE GENOMIC DNA]</scope>
    <source>
        <strain evidence="3 4">E</strain>
    </source>
</reference>
<evidence type="ECO:0000256" key="1">
    <source>
        <dbReference type="SAM" id="MobiDB-lite"/>
    </source>
</evidence>
<evidence type="ECO:0000313" key="3">
    <source>
        <dbReference type="EMBL" id="PMD64796.1"/>
    </source>
</evidence>